<keyword evidence="4" id="KW-1185">Reference proteome</keyword>
<reference evidence="4" key="1">
    <citation type="submission" date="2015-07" db="EMBL/GenBank/DDBJ databases">
        <title>Near-Complete Genome Sequence of the Cellulolytic Bacterium Bacteroides (Pseudobacteroides) cellulosolvens ATCC 35603.</title>
        <authorList>
            <person name="Dassa B."/>
            <person name="Utturkar S.M."/>
            <person name="Klingeman D.M."/>
            <person name="Hurt R.A."/>
            <person name="Keller M."/>
            <person name="Xu J."/>
            <person name="Reddy Y.H.K."/>
            <person name="Borovok I."/>
            <person name="Grinberg I.R."/>
            <person name="Lamed R."/>
            <person name="Zhivin O."/>
            <person name="Bayer E.A."/>
            <person name="Brown S.D."/>
        </authorList>
    </citation>
    <scope>NUCLEOTIDE SEQUENCE [LARGE SCALE GENOMIC DNA]</scope>
    <source>
        <strain evidence="4">DSM 2933</strain>
    </source>
</reference>
<dbReference type="STRING" id="398512.Bccel_3156"/>
<dbReference type="Pfam" id="PF06445">
    <property type="entry name" value="GyrI-like"/>
    <property type="match status" value="1"/>
</dbReference>
<sequence length="210" mass="24552">MRMDLAGMEKMIIPKSTTWAVFPNVVEAWKRLYIEWLPTSGYELEDLPCIECYYAPGHNPGEDYGFQLKLIDPRREENILNNIKSDYLNINNGRLSYSVKGEGEPLILIHGNFNDSRIWDYQVDYFSDYYKVIWYDQRGYGKSDTPTSVFSHYEDLKALFDQLGSGNTFFRLNIGRKPGKRSLRLLEHKRIFTVGTLNWLCLINLLPESD</sequence>
<dbReference type="InterPro" id="IPR011256">
    <property type="entry name" value="Reg_factor_effector_dom_sf"/>
</dbReference>
<dbReference type="Gene3D" id="3.40.50.1820">
    <property type="entry name" value="alpha/beta hydrolase"/>
    <property type="match status" value="1"/>
</dbReference>
<gene>
    <name evidence="3" type="ORF">Bccel_3156</name>
</gene>
<accession>A0A0L6JQC0</accession>
<dbReference type="SUPFAM" id="SSF55136">
    <property type="entry name" value="Probable bacterial effector-binding domain"/>
    <property type="match status" value="1"/>
</dbReference>
<dbReference type="InterPro" id="IPR029442">
    <property type="entry name" value="GyrI-like"/>
</dbReference>
<dbReference type="eggNOG" id="COG3708">
    <property type="taxonomic scope" value="Bacteria"/>
</dbReference>
<dbReference type="PATRIC" id="fig|398512.5.peg.3304"/>
<comment type="caution">
    <text evidence="3">The sequence shown here is derived from an EMBL/GenBank/DDBJ whole genome shotgun (WGS) entry which is preliminary data.</text>
</comment>
<evidence type="ECO:0000313" key="3">
    <source>
        <dbReference type="EMBL" id="KNY27885.1"/>
    </source>
</evidence>
<dbReference type="EMBL" id="LGTC01000001">
    <property type="protein sequence ID" value="KNY27885.1"/>
    <property type="molecule type" value="Genomic_DNA"/>
</dbReference>
<protein>
    <submittedName>
        <fullName evidence="3">Transcription activator effector binding protein</fullName>
    </submittedName>
</protein>
<evidence type="ECO:0000313" key="4">
    <source>
        <dbReference type="Proteomes" id="UP000036923"/>
    </source>
</evidence>
<evidence type="ECO:0000259" key="2">
    <source>
        <dbReference type="Pfam" id="PF06445"/>
    </source>
</evidence>
<organism evidence="3 4">
    <name type="scientific">Pseudobacteroides cellulosolvens ATCC 35603 = DSM 2933</name>
    <dbReference type="NCBI Taxonomy" id="398512"/>
    <lineage>
        <taxon>Bacteria</taxon>
        <taxon>Bacillati</taxon>
        <taxon>Bacillota</taxon>
        <taxon>Clostridia</taxon>
        <taxon>Eubacteriales</taxon>
        <taxon>Oscillospiraceae</taxon>
        <taxon>Pseudobacteroides</taxon>
    </lineage>
</organism>
<dbReference type="AlphaFoldDB" id="A0A0L6JQC0"/>
<evidence type="ECO:0000259" key="1">
    <source>
        <dbReference type="Pfam" id="PF00561"/>
    </source>
</evidence>
<dbReference type="InterPro" id="IPR029058">
    <property type="entry name" value="AB_hydrolase_fold"/>
</dbReference>
<name>A0A0L6JQC0_9FIRM</name>
<dbReference type="InterPro" id="IPR000073">
    <property type="entry name" value="AB_hydrolase_1"/>
</dbReference>
<feature type="domain" description="AB hydrolase-1" evidence="1">
    <location>
        <begin position="105"/>
        <end position="167"/>
    </location>
</feature>
<dbReference type="eggNOG" id="COG0596">
    <property type="taxonomic scope" value="Bacteria"/>
</dbReference>
<proteinExistence type="predicted"/>
<dbReference type="SUPFAM" id="SSF53474">
    <property type="entry name" value="alpha/beta-Hydrolases"/>
    <property type="match status" value="1"/>
</dbReference>
<feature type="domain" description="GyrI-like small molecule binding" evidence="2">
    <location>
        <begin position="8"/>
        <end position="60"/>
    </location>
</feature>
<dbReference type="Gene3D" id="3.20.80.10">
    <property type="entry name" value="Regulatory factor, effector binding domain"/>
    <property type="match status" value="1"/>
</dbReference>
<dbReference type="Pfam" id="PF00561">
    <property type="entry name" value="Abhydrolase_1"/>
    <property type="match status" value="1"/>
</dbReference>
<dbReference type="Proteomes" id="UP000036923">
    <property type="component" value="Unassembled WGS sequence"/>
</dbReference>